<keyword evidence="1" id="KW-0732">Signal</keyword>
<feature type="domain" description="DUF7619" evidence="3">
    <location>
        <begin position="740"/>
        <end position="874"/>
    </location>
</feature>
<sequence length="973" mass="106010">MLLIKNKWKAIGAIILCSCLSFTTSFGQQTWERAYGGVFNEEAKTVQQTSDGGYIVGGYTYSYGVGASDMYLIKLAANGDTTWTKTYGNGTGNATEQIESVQETTDGGYILAGSKTTTLGVFSKYIYILKTNVSGDTLWTQTYGNLGGRISTYSIEQTTDGGYIVLGDTDMSLFKLDANGAILWTQTYGNVGSEGKIVRQTTDGGYIITGNYTLNNIRFYALLKTDAQGDTLWTHRYPFSSLTHLGGINDVQQTQDGGYIAVGGEYDNGGNLYHGIMFKTDSLGGLEWGGLDTLAGGVSEMIYYGVSLAQDGGYIYTGGITEMVLVNGGLRQQVSVLLRKRDAAGNLLWERDNSVGEVGYSVQETADGGIVVGGTITDFSLGSRDMYVCLADSLGVYKGRKIEGRIYQDLDFNCTQTSGDIGLGGIVVQASLNGTSNFNYYAVTDSLGHYSIPCQSGTYTMSLPNLHPYYNLSCPQNIGVITAQVHDTVDFPLEVLVYCPVMEVDLSVPVLREILPSYYTIQYCNRGTDIASNVVLRVDMDSFLNILSFSQTPTSQSGNAYTFNIGTVGIGACGVINIEVQVDTSALFGQTHCVEVSITPDSLCASSAWSGMLLDVNGTCQNDSVFFNIQNTSPTGLPSPRTYWVFEDNIIMRTGTVTVPNGGNATVTVPALPRKFYRIEVEQEPGIPWTVSDSIISAFVEGCVPDASGDFNTGYPTQFPNGHAPTFRAIDCRPNNASYDPNNKEAQPAGYSQEHYIRQNQYLDYQINFQNTGTDTAFFVTLIDSLSPDLDPASIQVTSASHPYTWALKDNGVLEVKFDYILLPDSNVNEPASHGFAKFRIQQKENRAVGTIINNFADIYFDLNVPVRTNTTYHEIGMNFYILTILPLQNAGDLSVKAFPNPFTYGTTIQVEGVAYATLTLMVYDVMGRQVAVLSEEQTNQMELPRKNLERGVYVFKLLGNGQPISTGKIIAQ</sequence>
<dbReference type="InterPro" id="IPR055353">
    <property type="entry name" value="DUF7619"/>
</dbReference>
<dbReference type="InterPro" id="IPR026444">
    <property type="entry name" value="Secre_tail"/>
</dbReference>
<dbReference type="Pfam" id="PF18962">
    <property type="entry name" value="Por_Secre_tail"/>
    <property type="match status" value="1"/>
</dbReference>
<dbReference type="EMBL" id="CACVAQ010000535">
    <property type="protein sequence ID" value="CAA6830121.1"/>
    <property type="molecule type" value="Genomic_DNA"/>
</dbReference>
<feature type="domain" description="Secretion system C-terminal sorting" evidence="2">
    <location>
        <begin position="899"/>
        <end position="969"/>
    </location>
</feature>
<proteinExistence type="predicted"/>
<name>A0A6S6UHD4_9BACT</name>
<dbReference type="PANTHER" id="PTHR42754">
    <property type="entry name" value="ENDOGLUCANASE"/>
    <property type="match status" value="1"/>
</dbReference>
<dbReference type="AlphaFoldDB" id="A0A6S6UHD4"/>
<evidence type="ECO:0000256" key="1">
    <source>
        <dbReference type="SAM" id="SignalP"/>
    </source>
</evidence>
<protein>
    <submittedName>
        <fullName evidence="4">Uncharacterized protein</fullName>
    </submittedName>
</protein>
<reference evidence="4" key="1">
    <citation type="submission" date="2020-01" db="EMBL/GenBank/DDBJ databases">
        <authorList>
            <person name="Meier V. D."/>
            <person name="Meier V D."/>
        </authorList>
    </citation>
    <scope>NUCLEOTIDE SEQUENCE</scope>
    <source>
        <strain evidence="4">HLG_WM_MAG_10</strain>
    </source>
</reference>
<dbReference type="Pfam" id="PF24595">
    <property type="entry name" value="DUF7619"/>
    <property type="match status" value="1"/>
</dbReference>
<evidence type="ECO:0000259" key="2">
    <source>
        <dbReference type="Pfam" id="PF18962"/>
    </source>
</evidence>
<gene>
    <name evidence="4" type="ORF">HELGO_WM26538</name>
</gene>
<organism evidence="4">
    <name type="scientific">uncultured Aureispira sp</name>
    <dbReference type="NCBI Taxonomy" id="1331704"/>
    <lineage>
        <taxon>Bacteria</taxon>
        <taxon>Pseudomonadati</taxon>
        <taxon>Bacteroidota</taxon>
        <taxon>Saprospiria</taxon>
        <taxon>Saprospirales</taxon>
        <taxon>Saprospiraceae</taxon>
        <taxon>Aureispira</taxon>
        <taxon>environmental samples</taxon>
    </lineage>
</organism>
<dbReference type="InterPro" id="IPR013783">
    <property type="entry name" value="Ig-like_fold"/>
</dbReference>
<evidence type="ECO:0000313" key="4">
    <source>
        <dbReference type="EMBL" id="CAA6830121.1"/>
    </source>
</evidence>
<accession>A0A6S6UHD4</accession>
<feature type="signal peptide" evidence="1">
    <location>
        <begin position="1"/>
        <end position="27"/>
    </location>
</feature>
<dbReference type="SUPFAM" id="SSF50998">
    <property type="entry name" value="Quinoprotein alcohol dehydrogenase-like"/>
    <property type="match status" value="1"/>
</dbReference>
<dbReference type="Gene3D" id="2.60.40.10">
    <property type="entry name" value="Immunoglobulins"/>
    <property type="match status" value="1"/>
</dbReference>
<dbReference type="NCBIfam" id="TIGR04183">
    <property type="entry name" value="Por_Secre_tail"/>
    <property type="match status" value="1"/>
</dbReference>
<dbReference type="PANTHER" id="PTHR42754:SF1">
    <property type="entry name" value="LIPOPROTEIN"/>
    <property type="match status" value="1"/>
</dbReference>
<evidence type="ECO:0000259" key="3">
    <source>
        <dbReference type="Pfam" id="PF24595"/>
    </source>
</evidence>
<dbReference type="InterPro" id="IPR011047">
    <property type="entry name" value="Quinoprotein_ADH-like_sf"/>
</dbReference>
<feature type="chain" id="PRO_5028385343" evidence="1">
    <location>
        <begin position="28"/>
        <end position="973"/>
    </location>
</feature>